<evidence type="ECO:0000313" key="2">
    <source>
        <dbReference type="EMBL" id="DAD83972.1"/>
    </source>
</evidence>
<keyword evidence="1" id="KW-0812">Transmembrane</keyword>
<sequence length="105" mass="12518">MNKEFTNFFVFIGILFSLGVLGLILIGIFDFIKQKIDELKNYHRIKHRFDKPPIADCYCIDCKSYNRKNERCYRLNRSTADNWFCWNAEPIDVETAKQLESEVEE</sequence>
<proteinExistence type="predicted"/>
<protein>
    <submittedName>
        <fullName evidence="2">Uncharacterized protein</fullName>
    </submittedName>
</protein>
<dbReference type="EMBL" id="BK014949">
    <property type="protein sequence ID" value="DAD83972.1"/>
    <property type="molecule type" value="Genomic_DNA"/>
</dbReference>
<reference evidence="2" key="1">
    <citation type="journal article" date="2021" name="Proc. Natl. Acad. Sci. U.S.A.">
        <title>A Catalog of Tens of Thousands of Viruses from Human Metagenomes Reveals Hidden Associations with Chronic Diseases.</title>
        <authorList>
            <person name="Tisza M.J."/>
            <person name="Buck C.B."/>
        </authorList>
    </citation>
    <scope>NUCLEOTIDE SEQUENCE</scope>
    <source>
        <strain evidence="2">CtLR131</strain>
    </source>
</reference>
<accession>A0A8S5MP33</accession>
<organism evidence="2">
    <name type="scientific">Siphoviridae sp. ctLR131</name>
    <dbReference type="NCBI Taxonomy" id="2826250"/>
    <lineage>
        <taxon>Viruses</taxon>
        <taxon>Duplodnaviria</taxon>
        <taxon>Heunggongvirae</taxon>
        <taxon>Uroviricota</taxon>
        <taxon>Caudoviricetes</taxon>
    </lineage>
</organism>
<name>A0A8S5MP33_9CAUD</name>
<keyword evidence="1" id="KW-1133">Transmembrane helix</keyword>
<feature type="transmembrane region" description="Helical" evidence="1">
    <location>
        <begin position="6"/>
        <end position="32"/>
    </location>
</feature>
<evidence type="ECO:0000256" key="1">
    <source>
        <dbReference type="SAM" id="Phobius"/>
    </source>
</evidence>
<keyword evidence="1" id="KW-0472">Membrane</keyword>